<dbReference type="AlphaFoldDB" id="A0A850SR90"/>
<dbReference type="Pfam" id="PF09723">
    <property type="entry name" value="Zn_ribbon_8"/>
    <property type="match status" value="1"/>
</dbReference>
<comment type="caution">
    <text evidence="2">The sequence shown here is derived from an EMBL/GenBank/DDBJ whole genome shotgun (WGS) entry which is preliminary data.</text>
</comment>
<evidence type="ECO:0000259" key="1">
    <source>
        <dbReference type="SMART" id="SM00834"/>
    </source>
</evidence>
<name>A0A850SR90_9BACT</name>
<reference evidence="2 3" key="1">
    <citation type="submission" date="2020-06" db="EMBL/GenBank/DDBJ databases">
        <title>High-quality draft genome of sulfate reducer Desulfobacter latus type strain AcrS2 isolated from marine sediment.</title>
        <authorList>
            <person name="Hoppe M."/>
            <person name="Larsen C.K."/>
            <person name="Marshall I.P.G."/>
            <person name="Schramm A."/>
            <person name="Marietou A.G."/>
        </authorList>
    </citation>
    <scope>NUCLEOTIDE SEQUENCE [LARGE SCALE GENOMIC DNA]</scope>
    <source>
        <strain evidence="2 3">AcRS2</strain>
    </source>
</reference>
<gene>
    <name evidence="2" type="ORF">HXW94_02910</name>
</gene>
<accession>A0A850SR90</accession>
<evidence type="ECO:0000313" key="3">
    <source>
        <dbReference type="Proteomes" id="UP000553343"/>
    </source>
</evidence>
<proteinExistence type="predicted"/>
<dbReference type="RefSeq" id="WP_178365410.1">
    <property type="nucleotide sequence ID" value="NZ_JACADJ010000006.1"/>
</dbReference>
<dbReference type="InterPro" id="IPR013429">
    <property type="entry name" value="Regulatory_FmdB_Zinc_ribbon"/>
</dbReference>
<sequence length="87" mass="8801">MPIYEYTCKACGRNFETLVLGSDTPTCPACSSEDLARMMSKCGFVSKSTGPGGQIQTTTSAGSSACSGCTSTNCSSCSSNSSSLTIG</sequence>
<dbReference type="Proteomes" id="UP000553343">
    <property type="component" value="Unassembled WGS sequence"/>
</dbReference>
<evidence type="ECO:0000313" key="2">
    <source>
        <dbReference type="EMBL" id="NWH03954.1"/>
    </source>
</evidence>
<feature type="domain" description="Putative regulatory protein FmdB zinc ribbon" evidence="1">
    <location>
        <begin position="1"/>
        <end position="40"/>
    </location>
</feature>
<dbReference type="NCBIfam" id="TIGR02605">
    <property type="entry name" value="CxxC_CxxC_SSSS"/>
    <property type="match status" value="1"/>
</dbReference>
<dbReference type="PANTHER" id="PTHR34404:SF1">
    <property type="entry name" value="REGULATORY PROTEIN, FMDB FAMILY"/>
    <property type="match status" value="1"/>
</dbReference>
<dbReference type="EMBL" id="JACADJ010000006">
    <property type="protein sequence ID" value="NWH03954.1"/>
    <property type="molecule type" value="Genomic_DNA"/>
</dbReference>
<dbReference type="PANTHER" id="PTHR34404">
    <property type="entry name" value="REGULATORY PROTEIN, FMDB FAMILY"/>
    <property type="match status" value="1"/>
</dbReference>
<organism evidence="2 3">
    <name type="scientific">Desulfobacter latus</name>
    <dbReference type="NCBI Taxonomy" id="2292"/>
    <lineage>
        <taxon>Bacteria</taxon>
        <taxon>Pseudomonadati</taxon>
        <taxon>Thermodesulfobacteriota</taxon>
        <taxon>Desulfobacteria</taxon>
        <taxon>Desulfobacterales</taxon>
        <taxon>Desulfobacteraceae</taxon>
        <taxon>Desulfobacter</taxon>
    </lineage>
</organism>
<protein>
    <submittedName>
        <fullName evidence="2">Zinc ribbon domain-containing protein</fullName>
    </submittedName>
</protein>
<dbReference type="SMART" id="SM00834">
    <property type="entry name" value="CxxC_CXXC_SSSS"/>
    <property type="match status" value="1"/>
</dbReference>
<keyword evidence="3" id="KW-1185">Reference proteome</keyword>